<reference evidence="3 4" key="1">
    <citation type="submission" date="2016-02" db="EMBL/GenBank/DDBJ databases">
        <title>Genome sequence of Marichromatium gracile YL-28, a purple sulfur bacterium.</title>
        <authorList>
            <person name="Zhao C."/>
            <person name="Hong X."/>
            <person name="Chen S."/>
            <person name="Yang S."/>
        </authorList>
    </citation>
    <scope>NUCLEOTIDE SEQUENCE [LARGE SCALE GENOMIC DNA]</scope>
    <source>
        <strain evidence="3 4">YL28</strain>
    </source>
</reference>
<feature type="transmembrane region" description="Helical" evidence="1">
    <location>
        <begin position="39"/>
        <end position="59"/>
    </location>
</feature>
<dbReference type="EMBL" id="LSYU01000033">
    <property type="protein sequence ID" value="KXX65483.1"/>
    <property type="molecule type" value="Genomic_DNA"/>
</dbReference>
<keyword evidence="4" id="KW-1185">Reference proteome</keyword>
<accession>A0ABR5VIA5</accession>
<keyword evidence="1" id="KW-0472">Membrane</keyword>
<gene>
    <name evidence="3" type="ORF">AY586_01150</name>
</gene>
<name>A0ABR5VIA5_MARGR</name>
<keyword evidence="1" id="KW-1133">Transmembrane helix</keyword>
<dbReference type="InterPro" id="IPR051311">
    <property type="entry name" value="DedA_domain"/>
</dbReference>
<evidence type="ECO:0000259" key="2">
    <source>
        <dbReference type="Pfam" id="PF09335"/>
    </source>
</evidence>
<feature type="domain" description="VTT" evidence="2">
    <location>
        <begin position="33"/>
        <end position="133"/>
    </location>
</feature>
<sequence>MIGGYLLLFVSAFLAATLLPASSEVALYALLQAGATPWLLLLVATLGNTLGALLNWWLGRALLRFQGRRWFHFTPAQIAAAQTRFARYGVWTLLFAWAPLVGDALTLVAGVMRVPLRLFLPLVALGKGARYALILWLAG</sequence>
<dbReference type="RefSeq" id="WP_062273207.1">
    <property type="nucleotide sequence ID" value="NZ_LSYU01000033.1"/>
</dbReference>
<feature type="transmembrane region" description="Helical" evidence="1">
    <location>
        <begin position="88"/>
        <end position="112"/>
    </location>
</feature>
<dbReference type="Pfam" id="PF09335">
    <property type="entry name" value="VTT_dom"/>
    <property type="match status" value="1"/>
</dbReference>
<evidence type="ECO:0000313" key="3">
    <source>
        <dbReference type="EMBL" id="KXX65483.1"/>
    </source>
</evidence>
<protein>
    <recommendedName>
        <fullName evidence="2">VTT domain-containing protein</fullName>
    </recommendedName>
</protein>
<dbReference type="PANTHER" id="PTHR42709:SF4">
    <property type="entry name" value="INNER MEMBRANE PROTEIN YQAA"/>
    <property type="match status" value="1"/>
</dbReference>
<organism evidence="3 4">
    <name type="scientific">Marichromatium gracile</name>
    <name type="common">Chromatium gracile</name>
    <dbReference type="NCBI Taxonomy" id="1048"/>
    <lineage>
        <taxon>Bacteria</taxon>
        <taxon>Pseudomonadati</taxon>
        <taxon>Pseudomonadota</taxon>
        <taxon>Gammaproteobacteria</taxon>
        <taxon>Chromatiales</taxon>
        <taxon>Chromatiaceae</taxon>
        <taxon>Marichromatium</taxon>
    </lineage>
</organism>
<dbReference type="PANTHER" id="PTHR42709">
    <property type="entry name" value="ALKALINE PHOSPHATASE LIKE PROTEIN"/>
    <property type="match status" value="1"/>
</dbReference>
<evidence type="ECO:0000313" key="4">
    <source>
        <dbReference type="Proteomes" id="UP000075766"/>
    </source>
</evidence>
<proteinExistence type="predicted"/>
<keyword evidence="1" id="KW-0812">Transmembrane</keyword>
<dbReference type="InterPro" id="IPR032816">
    <property type="entry name" value="VTT_dom"/>
</dbReference>
<dbReference type="Proteomes" id="UP000075766">
    <property type="component" value="Unassembled WGS sequence"/>
</dbReference>
<evidence type="ECO:0000256" key="1">
    <source>
        <dbReference type="SAM" id="Phobius"/>
    </source>
</evidence>
<comment type="caution">
    <text evidence="3">The sequence shown here is derived from an EMBL/GenBank/DDBJ whole genome shotgun (WGS) entry which is preliminary data.</text>
</comment>